<feature type="transmembrane region" description="Helical" evidence="6">
    <location>
        <begin position="228"/>
        <end position="246"/>
    </location>
</feature>
<keyword evidence="4 6" id="KW-1133">Transmembrane helix</keyword>
<evidence type="ECO:0000256" key="2">
    <source>
        <dbReference type="ARBA" id="ARBA00022475"/>
    </source>
</evidence>
<proteinExistence type="predicted"/>
<evidence type="ECO:0000256" key="6">
    <source>
        <dbReference type="SAM" id="Phobius"/>
    </source>
</evidence>
<dbReference type="PANTHER" id="PTHR23513">
    <property type="entry name" value="INTEGRAL MEMBRANE EFFLUX PROTEIN-RELATED"/>
    <property type="match status" value="1"/>
</dbReference>
<keyword evidence="8" id="KW-1185">Reference proteome</keyword>
<evidence type="ECO:0000313" key="7">
    <source>
        <dbReference type="EMBL" id="MBH8593974.1"/>
    </source>
</evidence>
<feature type="transmembrane region" description="Helical" evidence="6">
    <location>
        <begin position="347"/>
        <end position="370"/>
    </location>
</feature>
<organism evidence="7 8">
    <name type="scientific">Thermoactinomyces intermedius</name>
    <dbReference type="NCBI Taxonomy" id="2024"/>
    <lineage>
        <taxon>Bacteria</taxon>
        <taxon>Bacillati</taxon>
        <taxon>Bacillota</taxon>
        <taxon>Bacilli</taxon>
        <taxon>Bacillales</taxon>
        <taxon>Thermoactinomycetaceae</taxon>
        <taxon>Thermoactinomyces</taxon>
    </lineage>
</organism>
<feature type="transmembrane region" description="Helical" evidence="6">
    <location>
        <begin position="169"/>
        <end position="187"/>
    </location>
</feature>
<feature type="transmembrane region" description="Helical" evidence="6">
    <location>
        <begin position="23"/>
        <end position="48"/>
    </location>
</feature>
<feature type="transmembrane region" description="Helical" evidence="6">
    <location>
        <begin position="69"/>
        <end position="91"/>
    </location>
</feature>
<protein>
    <submittedName>
        <fullName evidence="7">MFS transporter</fullName>
    </submittedName>
</protein>
<dbReference type="Proteomes" id="UP000633619">
    <property type="component" value="Unassembled WGS sequence"/>
</dbReference>
<dbReference type="Pfam" id="PF07690">
    <property type="entry name" value="MFS_1"/>
    <property type="match status" value="1"/>
</dbReference>
<gene>
    <name evidence="7" type="ORF">I8U20_01365</name>
</gene>
<dbReference type="AlphaFoldDB" id="A0A8I1A380"/>
<feature type="transmembrane region" description="Helical" evidence="6">
    <location>
        <begin position="309"/>
        <end position="326"/>
    </location>
</feature>
<comment type="subcellular location">
    <subcellularLocation>
        <location evidence="1">Cell membrane</location>
        <topology evidence="1">Multi-pass membrane protein</topology>
    </subcellularLocation>
</comment>
<dbReference type="GO" id="GO:0005886">
    <property type="term" value="C:plasma membrane"/>
    <property type="evidence" value="ECO:0007669"/>
    <property type="project" value="UniProtKB-SubCell"/>
</dbReference>
<dbReference type="CDD" id="cd06173">
    <property type="entry name" value="MFS_MefA_like"/>
    <property type="match status" value="1"/>
</dbReference>
<dbReference type="RefSeq" id="WP_181730976.1">
    <property type="nucleotide sequence ID" value="NZ_JACEIR010000001.1"/>
</dbReference>
<feature type="transmembrane region" description="Helical" evidence="6">
    <location>
        <begin position="376"/>
        <end position="396"/>
    </location>
</feature>
<evidence type="ECO:0000313" key="8">
    <source>
        <dbReference type="Proteomes" id="UP000633619"/>
    </source>
</evidence>
<evidence type="ECO:0000256" key="4">
    <source>
        <dbReference type="ARBA" id="ARBA00022989"/>
    </source>
</evidence>
<keyword evidence="3 6" id="KW-0812">Transmembrane</keyword>
<keyword evidence="2" id="KW-1003">Cell membrane</keyword>
<keyword evidence="5 6" id="KW-0472">Membrane</keyword>
<dbReference type="PANTHER" id="PTHR23513:SF19">
    <property type="entry name" value="MAJOR FACILITATOR SUPERFAMILY (MFS) PROFILE DOMAIN-CONTAINING PROTEIN"/>
    <property type="match status" value="1"/>
</dbReference>
<reference evidence="7 8" key="1">
    <citation type="submission" date="2020-12" db="EMBL/GenBank/DDBJ databases">
        <title>WGS of Thermoactinomyces spp.</title>
        <authorList>
            <person name="Cheng K."/>
        </authorList>
    </citation>
    <scope>NUCLEOTIDE SEQUENCE [LARGE SCALE GENOMIC DNA]</scope>
    <source>
        <strain evidence="8">CICC 10671\DSM 43846</strain>
    </source>
</reference>
<dbReference type="Gene3D" id="1.20.1250.20">
    <property type="entry name" value="MFS general substrate transporter like domains"/>
    <property type="match status" value="1"/>
</dbReference>
<name>A0A8I1A380_THEIN</name>
<dbReference type="InterPro" id="IPR011701">
    <property type="entry name" value="MFS"/>
</dbReference>
<comment type="caution">
    <text evidence="7">The sequence shown here is derived from an EMBL/GenBank/DDBJ whole genome shotgun (WGS) entry which is preliminary data.</text>
</comment>
<sequence length="412" mass="46273">MNCSYSFKFLWLGQSLANLADSFYMLAIVTLIYGKTGSAAISAFIPVIRIIAKFISGIISPLLLERYRLLPLLITAQGSQTLLMGLLILSIDWWKDSASLTLVIWLFIILLAFFDGWTNPARNSLVPRLVTKEQLVKANGLLSTSDQTVLLVGWGAGGMLIELLGAHQVLWLTAVCFLISTLSLFFIHDPHRKERISVEKTSHRKAMKEGWQLLFRHPVLKRLAAIDFLDYTASSVWIGAITLTFVDKVLHEQHTWWGFINSSYFLGTMIGGMLVIRYSQSIEKRLYKILIFSGFASILFKLIFGFVTFPVISLITIFLLGFPYQAKGVAKKTLYQLHTTLDTMPKVFSAQYALCCVAYGTSCFLMGWVADHFSVQWVYVIAAVASTVATVVSYPLKKFEARTIPVRSQSMT</sequence>
<dbReference type="GO" id="GO:0022857">
    <property type="term" value="F:transmembrane transporter activity"/>
    <property type="evidence" value="ECO:0007669"/>
    <property type="project" value="InterPro"/>
</dbReference>
<dbReference type="InterPro" id="IPR036259">
    <property type="entry name" value="MFS_trans_sf"/>
</dbReference>
<evidence type="ECO:0000256" key="3">
    <source>
        <dbReference type="ARBA" id="ARBA00022692"/>
    </source>
</evidence>
<evidence type="ECO:0000256" key="1">
    <source>
        <dbReference type="ARBA" id="ARBA00004651"/>
    </source>
</evidence>
<accession>A0A8I1A380</accession>
<dbReference type="EMBL" id="JAECVW010000001">
    <property type="protein sequence ID" value="MBH8593974.1"/>
    <property type="molecule type" value="Genomic_DNA"/>
</dbReference>
<dbReference type="SUPFAM" id="SSF103473">
    <property type="entry name" value="MFS general substrate transporter"/>
    <property type="match status" value="1"/>
</dbReference>
<feature type="transmembrane region" description="Helical" evidence="6">
    <location>
        <begin position="258"/>
        <end position="279"/>
    </location>
</feature>
<evidence type="ECO:0000256" key="5">
    <source>
        <dbReference type="ARBA" id="ARBA00023136"/>
    </source>
</evidence>
<feature type="transmembrane region" description="Helical" evidence="6">
    <location>
        <begin position="97"/>
        <end position="117"/>
    </location>
</feature>